<reference evidence="2 3" key="1">
    <citation type="submission" date="2013-07" db="EMBL/GenBank/DDBJ databases">
        <authorList>
            <consortium name="DOE Joint Genome Institute"/>
            <person name="Reeve W."/>
            <person name="Huntemann M."/>
            <person name="Han J."/>
            <person name="Chen A."/>
            <person name="Kyrpides N."/>
            <person name="Mavromatis K."/>
            <person name="Markowitz V."/>
            <person name="Palaniappan K."/>
            <person name="Ivanova N."/>
            <person name="Schaumberg A."/>
            <person name="Pati A."/>
            <person name="Liolios K."/>
            <person name="Nordberg H.P."/>
            <person name="Cantor M.N."/>
            <person name="Hua S.X."/>
            <person name="Woyke T."/>
        </authorList>
    </citation>
    <scope>NUCLEOTIDE SEQUENCE [LARGE SCALE GENOMIC DNA]</scope>
    <source>
        <strain evidence="2 3">DSM 43889</strain>
    </source>
</reference>
<dbReference type="Gene3D" id="1.10.287.1060">
    <property type="entry name" value="ESAT-6-like"/>
    <property type="match status" value="1"/>
</dbReference>
<dbReference type="NCBIfam" id="TIGR03930">
    <property type="entry name" value="WXG100_ESAT6"/>
    <property type="match status" value="1"/>
</dbReference>
<dbReference type="EMBL" id="AUBJ02000001">
    <property type="protein sequence ID" value="MCP2330697.1"/>
    <property type="molecule type" value="Genomic_DNA"/>
</dbReference>
<feature type="compositionally biased region" description="Polar residues" evidence="1">
    <location>
        <begin position="90"/>
        <end position="116"/>
    </location>
</feature>
<feature type="region of interest" description="Disordered" evidence="1">
    <location>
        <begin position="1"/>
        <end position="45"/>
    </location>
</feature>
<accession>A0ABT1JDX7</accession>
<reference evidence="2 3" key="2">
    <citation type="submission" date="2022-06" db="EMBL/GenBank/DDBJ databases">
        <title>Genomic Encyclopedia of Type Strains, Phase I: the one thousand microbial genomes (KMG-I) project.</title>
        <authorList>
            <person name="Kyrpides N."/>
        </authorList>
    </citation>
    <scope>NUCLEOTIDE SEQUENCE [LARGE SCALE GENOMIC DNA]</scope>
    <source>
        <strain evidence="2 3">DSM 43889</strain>
    </source>
</reference>
<dbReference type="SUPFAM" id="SSF140453">
    <property type="entry name" value="EsxAB dimer-like"/>
    <property type="match status" value="1"/>
</dbReference>
<evidence type="ECO:0000256" key="1">
    <source>
        <dbReference type="SAM" id="MobiDB-lite"/>
    </source>
</evidence>
<protein>
    <submittedName>
        <fullName evidence="2">WXG100 family type VII secretion target</fullName>
    </submittedName>
</protein>
<dbReference type="InterPro" id="IPR010310">
    <property type="entry name" value="T7SS_ESAT-6-like"/>
</dbReference>
<gene>
    <name evidence="2" type="ORF">G443_000967</name>
</gene>
<dbReference type="Pfam" id="PF06013">
    <property type="entry name" value="WXG100"/>
    <property type="match status" value="1"/>
</dbReference>
<proteinExistence type="predicted"/>
<name>A0ABT1JDX7_ACTCY</name>
<comment type="caution">
    <text evidence="2">The sequence shown here is derived from an EMBL/GenBank/DDBJ whole genome shotgun (WGS) entry which is preliminary data.</text>
</comment>
<dbReference type="Proteomes" id="UP000791080">
    <property type="component" value="Unassembled WGS sequence"/>
</dbReference>
<keyword evidence="3" id="KW-1185">Reference proteome</keyword>
<feature type="region of interest" description="Disordered" evidence="1">
    <location>
        <begin position="90"/>
        <end position="122"/>
    </location>
</feature>
<sequence length="122" mass="13523">MRPVFSYADGEGEMSQQTRLTPAELRATAGRHDSEADSLNRERQRVQGEVSALVSGNSGALINTLKRVHEQWDGEFARIEQKLREMAEQVRNSANKLESTDETSGQDLMNVGNQGNPYAGML</sequence>
<evidence type="ECO:0000313" key="2">
    <source>
        <dbReference type="EMBL" id="MCP2330697.1"/>
    </source>
</evidence>
<feature type="compositionally biased region" description="Basic and acidic residues" evidence="1">
    <location>
        <begin position="30"/>
        <end position="45"/>
    </location>
</feature>
<organism evidence="2 3">
    <name type="scientific">Actinoalloteichus caeruleus DSM 43889</name>
    <dbReference type="NCBI Taxonomy" id="1120930"/>
    <lineage>
        <taxon>Bacteria</taxon>
        <taxon>Bacillati</taxon>
        <taxon>Actinomycetota</taxon>
        <taxon>Actinomycetes</taxon>
        <taxon>Pseudonocardiales</taxon>
        <taxon>Pseudonocardiaceae</taxon>
        <taxon>Actinoalloteichus</taxon>
        <taxon>Actinoalloteichus cyanogriseus</taxon>
    </lineage>
</organism>
<evidence type="ECO:0000313" key="3">
    <source>
        <dbReference type="Proteomes" id="UP000791080"/>
    </source>
</evidence>
<dbReference type="InterPro" id="IPR036689">
    <property type="entry name" value="ESAT-6-like_sf"/>
</dbReference>